<feature type="region of interest" description="Disordered" evidence="1">
    <location>
        <begin position="1"/>
        <end position="25"/>
    </location>
</feature>
<proteinExistence type="predicted"/>
<name>A0A0F9IU97_9ZZZZ</name>
<protein>
    <submittedName>
        <fullName evidence="2">Uncharacterized protein</fullName>
    </submittedName>
</protein>
<gene>
    <name evidence="2" type="ORF">LCGC14_1536920</name>
</gene>
<reference evidence="2" key="1">
    <citation type="journal article" date="2015" name="Nature">
        <title>Complex archaea that bridge the gap between prokaryotes and eukaryotes.</title>
        <authorList>
            <person name="Spang A."/>
            <person name="Saw J.H."/>
            <person name="Jorgensen S.L."/>
            <person name="Zaremba-Niedzwiedzka K."/>
            <person name="Martijn J."/>
            <person name="Lind A.E."/>
            <person name="van Eijk R."/>
            <person name="Schleper C."/>
            <person name="Guy L."/>
            <person name="Ettema T.J."/>
        </authorList>
    </citation>
    <scope>NUCLEOTIDE SEQUENCE</scope>
</reference>
<accession>A0A0F9IU97</accession>
<evidence type="ECO:0000256" key="1">
    <source>
        <dbReference type="SAM" id="MobiDB-lite"/>
    </source>
</evidence>
<feature type="compositionally biased region" description="Polar residues" evidence="1">
    <location>
        <begin position="1"/>
        <end position="10"/>
    </location>
</feature>
<dbReference type="EMBL" id="LAZR01011585">
    <property type="protein sequence ID" value="KKM60924.1"/>
    <property type="molecule type" value="Genomic_DNA"/>
</dbReference>
<organism evidence="2">
    <name type="scientific">marine sediment metagenome</name>
    <dbReference type="NCBI Taxonomy" id="412755"/>
    <lineage>
        <taxon>unclassified sequences</taxon>
        <taxon>metagenomes</taxon>
        <taxon>ecological metagenomes</taxon>
    </lineage>
</organism>
<evidence type="ECO:0000313" key="2">
    <source>
        <dbReference type="EMBL" id="KKM60924.1"/>
    </source>
</evidence>
<comment type="caution">
    <text evidence="2">The sequence shown here is derived from an EMBL/GenBank/DDBJ whole genome shotgun (WGS) entry which is preliminary data.</text>
</comment>
<dbReference type="AlphaFoldDB" id="A0A0F9IU97"/>
<sequence>MAGTPRSGNPNIIEDTKGKQTGPKTEIGKFKASINAAKWSKAIIKDQNGKKSLITKMMEEAGIDFSKVEDALEKQNLFTIWAKSKSTKDLTEIQRLDTVIRILESDTAVRAMDKLEKGLPLDDSDLKLIKLLKESLESSHRMKFGDKHLHAHASYDDIRKMMFDDNS</sequence>